<feature type="transmembrane region" description="Helical" evidence="4">
    <location>
        <begin position="895"/>
        <end position="915"/>
    </location>
</feature>
<dbReference type="SUPFAM" id="SSF50978">
    <property type="entry name" value="WD40 repeat-like"/>
    <property type="match status" value="3"/>
</dbReference>
<dbReference type="InterPro" id="IPR001680">
    <property type="entry name" value="WD40_rpt"/>
</dbReference>
<proteinExistence type="predicted"/>
<dbReference type="AlphaFoldDB" id="A0A1R2BGQ8"/>
<dbReference type="InterPro" id="IPR015943">
    <property type="entry name" value="WD40/YVTN_repeat-like_dom_sf"/>
</dbReference>
<gene>
    <name evidence="5" type="ORF">SteCoe_24803</name>
</gene>
<evidence type="ECO:0000313" key="5">
    <source>
        <dbReference type="EMBL" id="OMJ75952.1"/>
    </source>
</evidence>
<keyword evidence="4" id="KW-1133">Transmembrane helix</keyword>
<feature type="repeat" description="WD" evidence="3">
    <location>
        <begin position="342"/>
        <end position="377"/>
    </location>
</feature>
<protein>
    <submittedName>
        <fullName evidence="5">Uncharacterized protein</fullName>
    </submittedName>
</protein>
<dbReference type="InterPro" id="IPR019775">
    <property type="entry name" value="WD40_repeat_CS"/>
</dbReference>
<sequence length="1201" mass="137844">MSGLEFLLRKTLSNPSEIRKTSSPPDFKAALDEFMSFCEKQLPEIVETDFLPTCFDISENEETVIIGGKIGNIAVYDLQARKIVVDEEVSDSSLDTILFAMGDRKVIASTSMRELIILSMPELTKIKVFQLLPQPVSLKLGSSKGILYCSNYTDTLKIIDVDRDADEEFPERLITTVDTICCIDVSDDGSLLALGLLNGVIKLIHGESESELQSTPPHPSPPTIISFSEHRKHIGVGFKDFTLKVWLVDSNFSLKYEYKEHTAEITGIAFLKDNRYMVTGSRDTNIIMWDMKVERSPYYMKLIEKEVSWFKCSSDHKKLYFNQSSNCFMIWEVPQLTKNARYRKHLKTVNKIEFLPNSFELISVGSDGLAVIWDYRSDLLQDFKQLEGELTSVIASKNGKFVIITSSKNIIYTWNLSNDIIEDTECDAEIKSIKFSSDENKFAIGDRMNRIIIYDTEVVQKSLTIKGHMGPVSDLCFICNNSMLLSASYDRTIAKWDALTGNKLETFYGHRGPVRCLLVTPKGWVISGSDNSEIIVWDISGIVLYTLTTPESGKIISLFLSENDEYMISLQLNKYHFWKMENLAVMFQCDTKFPASCLTMSHDEKIIAIAEGNTVYVEENPLKSPAIRLVGKDVGSQQNYMKFILDCIKKNNKGSLDEKHFHWVVSPYLISTSHILAYSNRVEELNSALFNKNNQSSFFATINNETPLSISVDLEYKNCIDICLKYMKHEHSKRKNKKAYVPLGDCLTKLNTIDLPEITRLYEILYQRAHDIHLPSFSFYETQLPVLYHSESLDIYPEKIVPKSMYSSNGRSIAFHHSLCPLNIDIGTQDSIEFLESLTECSTDEVFRCTLLQVLLKNKWDRVKWAVYAQGSIYILYMVQLSIYCIAFLDSLVNLNLLFATHVLLFLYEFSQILTDPIDYWKDMWNILDQLRGLSCTIYAILMWQGYYDSDILLTVIIFSWTRGISYFRMFDGTRYMVRLLSEVIKDMQVFFVILFYSTLAFTFIYLLRVNELSFSEYLVVSYRLDLGDFNADFTELFDWIIFFLATVINPLIMLNLLISIMGDTYSKVQESNDIANFQELTEMIIEIEKLMFWKKDKVGKHYLQICDFVSGTDASSDKIIEKIKTMRSQVSGIEDTVKYIKESIARKNIKETDEIISSIHADQDEIHGGVIEKLNLNNEILEKILNKLEAEGISLDKSKE</sequence>
<dbReference type="Gene3D" id="2.130.10.10">
    <property type="entry name" value="YVTN repeat-like/Quinoprotein amine dehydrogenase"/>
    <property type="match status" value="3"/>
</dbReference>
<dbReference type="Proteomes" id="UP000187209">
    <property type="component" value="Unassembled WGS sequence"/>
</dbReference>
<evidence type="ECO:0000256" key="1">
    <source>
        <dbReference type="ARBA" id="ARBA00022574"/>
    </source>
</evidence>
<evidence type="ECO:0000256" key="4">
    <source>
        <dbReference type="SAM" id="Phobius"/>
    </source>
</evidence>
<feature type="transmembrane region" description="Helical" evidence="4">
    <location>
        <begin position="1040"/>
        <end position="1059"/>
    </location>
</feature>
<dbReference type="PANTHER" id="PTHR19848">
    <property type="entry name" value="WD40 REPEAT PROTEIN"/>
    <property type="match status" value="1"/>
</dbReference>
<feature type="repeat" description="WD" evidence="3">
    <location>
        <begin position="507"/>
        <end position="540"/>
    </location>
</feature>
<dbReference type="CDD" id="cd00200">
    <property type="entry name" value="WD40"/>
    <property type="match status" value="1"/>
</dbReference>
<feature type="transmembrane region" description="Helical" evidence="4">
    <location>
        <begin position="990"/>
        <end position="1008"/>
    </location>
</feature>
<evidence type="ECO:0000256" key="3">
    <source>
        <dbReference type="PROSITE-ProRule" id="PRU00221"/>
    </source>
</evidence>
<feature type="transmembrane region" description="Helical" evidence="4">
    <location>
        <begin position="952"/>
        <end position="970"/>
    </location>
</feature>
<evidence type="ECO:0000313" key="6">
    <source>
        <dbReference type="Proteomes" id="UP000187209"/>
    </source>
</evidence>
<comment type="caution">
    <text evidence="5">The sequence shown here is derived from an EMBL/GenBank/DDBJ whole genome shotgun (WGS) entry which is preliminary data.</text>
</comment>
<dbReference type="PROSITE" id="PS50082">
    <property type="entry name" value="WD_REPEATS_2"/>
    <property type="match status" value="4"/>
</dbReference>
<dbReference type="PROSITE" id="PS50294">
    <property type="entry name" value="WD_REPEATS_REGION"/>
    <property type="match status" value="3"/>
</dbReference>
<keyword evidence="4" id="KW-0472">Membrane</keyword>
<reference evidence="5 6" key="1">
    <citation type="submission" date="2016-11" db="EMBL/GenBank/DDBJ databases">
        <title>The macronuclear genome of Stentor coeruleus: a giant cell with tiny introns.</title>
        <authorList>
            <person name="Slabodnick M."/>
            <person name="Ruby J.G."/>
            <person name="Reiff S.B."/>
            <person name="Swart E.C."/>
            <person name="Gosai S."/>
            <person name="Prabakaran S."/>
            <person name="Witkowska E."/>
            <person name="Larue G.E."/>
            <person name="Fisher S."/>
            <person name="Freeman R.M."/>
            <person name="Gunawardena J."/>
            <person name="Chu W."/>
            <person name="Stover N.A."/>
            <person name="Gregory B.D."/>
            <person name="Nowacki M."/>
            <person name="Derisi J."/>
            <person name="Roy S.W."/>
            <person name="Marshall W.F."/>
            <person name="Sood P."/>
        </authorList>
    </citation>
    <scope>NUCLEOTIDE SEQUENCE [LARGE SCALE GENOMIC DNA]</scope>
    <source>
        <strain evidence="5">WM001</strain>
    </source>
</reference>
<dbReference type="PANTHER" id="PTHR19848:SF8">
    <property type="entry name" value="F-BOX AND WD REPEAT DOMAIN CONTAINING 7"/>
    <property type="match status" value="1"/>
</dbReference>
<name>A0A1R2BGQ8_9CILI</name>
<feature type="transmembrane region" description="Helical" evidence="4">
    <location>
        <begin position="865"/>
        <end position="889"/>
    </location>
</feature>
<dbReference type="PROSITE" id="PS00678">
    <property type="entry name" value="WD_REPEATS_1"/>
    <property type="match status" value="2"/>
</dbReference>
<organism evidence="5 6">
    <name type="scientific">Stentor coeruleus</name>
    <dbReference type="NCBI Taxonomy" id="5963"/>
    <lineage>
        <taxon>Eukaryota</taxon>
        <taxon>Sar</taxon>
        <taxon>Alveolata</taxon>
        <taxon>Ciliophora</taxon>
        <taxon>Postciliodesmatophora</taxon>
        <taxon>Heterotrichea</taxon>
        <taxon>Heterotrichida</taxon>
        <taxon>Stentoridae</taxon>
        <taxon>Stentor</taxon>
    </lineage>
</organism>
<dbReference type="Pfam" id="PF00400">
    <property type="entry name" value="WD40"/>
    <property type="match status" value="3"/>
</dbReference>
<dbReference type="OrthoDB" id="437584at2759"/>
<keyword evidence="2" id="KW-0677">Repeat</keyword>
<evidence type="ECO:0000256" key="2">
    <source>
        <dbReference type="ARBA" id="ARBA00022737"/>
    </source>
</evidence>
<dbReference type="SMART" id="SM00320">
    <property type="entry name" value="WD40"/>
    <property type="match status" value="8"/>
</dbReference>
<keyword evidence="4" id="KW-0812">Transmembrane</keyword>
<accession>A0A1R2BGQ8</accession>
<feature type="repeat" description="WD" evidence="3">
    <location>
        <begin position="258"/>
        <end position="292"/>
    </location>
</feature>
<feature type="repeat" description="WD" evidence="3">
    <location>
        <begin position="465"/>
        <end position="506"/>
    </location>
</feature>
<keyword evidence="6" id="KW-1185">Reference proteome</keyword>
<dbReference type="InterPro" id="IPR036322">
    <property type="entry name" value="WD40_repeat_dom_sf"/>
</dbReference>
<dbReference type="EMBL" id="MPUH01000660">
    <property type="protein sequence ID" value="OMJ75952.1"/>
    <property type="molecule type" value="Genomic_DNA"/>
</dbReference>
<keyword evidence="1 3" id="KW-0853">WD repeat</keyword>